<dbReference type="RefSeq" id="WP_004718056.1">
    <property type="nucleotide sequence ID" value="NZ_CABIHR010000015.1"/>
</dbReference>
<dbReference type="STRING" id="29486.UGYR_05970"/>
<dbReference type="PATRIC" id="fig|29486.44.peg.480"/>
<reference evidence="2 3" key="2">
    <citation type="submission" date="2018-06" db="EMBL/GenBank/DDBJ databases">
        <authorList>
            <consortium name="Pathogen Informatics"/>
            <person name="Doyle S."/>
        </authorList>
    </citation>
    <scope>NUCLEOTIDE SEQUENCE [LARGE SCALE GENOMIC DNA]</scope>
    <source>
        <strain evidence="2 3">NCTC10476</strain>
    </source>
</reference>
<evidence type="ECO:0000313" key="2">
    <source>
        <dbReference type="EMBL" id="SUQ01634.1"/>
    </source>
</evidence>
<dbReference type="KEGG" id="yrb:UGYR_05970"/>
<dbReference type="InterPro" id="IPR036634">
    <property type="entry name" value="PRD_sf"/>
</dbReference>
<evidence type="ECO:0000313" key="1">
    <source>
        <dbReference type="EMBL" id="CEK28447.1"/>
    </source>
</evidence>
<dbReference type="SUPFAM" id="SSF63520">
    <property type="entry name" value="PTS-regulatory domain, PRD"/>
    <property type="match status" value="1"/>
</dbReference>
<organism evidence="2 3">
    <name type="scientific">Yersinia ruckeri</name>
    <dbReference type="NCBI Taxonomy" id="29486"/>
    <lineage>
        <taxon>Bacteria</taxon>
        <taxon>Pseudomonadati</taxon>
        <taxon>Pseudomonadota</taxon>
        <taxon>Gammaproteobacteria</taxon>
        <taxon>Enterobacterales</taxon>
        <taxon>Yersiniaceae</taxon>
        <taxon>Yersinia</taxon>
    </lineage>
</organism>
<protein>
    <submittedName>
        <fullName evidence="2">Protein containing PTS-regulatory domain</fullName>
    </submittedName>
</protein>
<dbReference type="GO" id="GO:0006355">
    <property type="term" value="P:regulation of DNA-templated transcription"/>
    <property type="evidence" value="ECO:0007669"/>
    <property type="project" value="InterPro"/>
</dbReference>
<reference evidence="1" key="1">
    <citation type="journal article" date="2015" name="Genome Announc.">
        <title>Complete Genome Sequence of Yersinia ruckeri Strain CSF007-82, Etiologic Agent of Red Mouth Disease in Salmonid Fish.</title>
        <authorList>
            <person name="Nelson M.C."/>
            <person name="LaPatra S.E."/>
            <person name="Welch T.J."/>
            <person name="Graf J."/>
        </authorList>
    </citation>
    <scope>NUCLEOTIDE SEQUENCE</scope>
    <source>
        <strain evidence="1">CSF007-82</strain>
    </source>
</reference>
<dbReference type="Gene3D" id="1.10.1790.10">
    <property type="entry name" value="PRD domain"/>
    <property type="match status" value="1"/>
</dbReference>
<keyword evidence="3" id="KW-1185">Reference proteome</keyword>
<sequence>MDPRLNLLCQAGLIDEDIGIGMNLVIDRLAHFWRLPVDSLQGEMAITHMANALMRTRRGEQINGMDAALLTEIMQSADILYIQKINQDVLAYFDQKPDQNEMGYLLSNIYSLYLASRQ</sequence>
<dbReference type="eggNOG" id="ENOG5031X1E">
    <property type="taxonomic scope" value="Bacteria"/>
</dbReference>
<dbReference type="EMBL" id="UHJG01000001">
    <property type="protein sequence ID" value="SUQ01634.1"/>
    <property type="molecule type" value="Genomic_DNA"/>
</dbReference>
<dbReference type="GeneID" id="66880339"/>
<proteinExistence type="predicted"/>
<name>A0A085UAB4_YERRU</name>
<gene>
    <name evidence="1" type="ORF">CSF007_13575</name>
    <name evidence="2" type="ORF">NCTC10476_03007</name>
</gene>
<dbReference type="EMBL" id="LN681231">
    <property type="protein sequence ID" value="CEK28447.1"/>
    <property type="molecule type" value="Genomic_DNA"/>
</dbReference>
<evidence type="ECO:0000313" key="3">
    <source>
        <dbReference type="Proteomes" id="UP000255169"/>
    </source>
</evidence>
<dbReference type="Proteomes" id="UP000255169">
    <property type="component" value="Unassembled WGS sequence"/>
</dbReference>
<accession>A0A085UAB4</accession>
<dbReference type="AlphaFoldDB" id="A0A085UAB4"/>